<organism evidence="1 2">
    <name type="scientific">Citrus sinensis</name>
    <name type="common">Sweet orange</name>
    <name type="synonym">Citrus aurantium var. sinensis</name>
    <dbReference type="NCBI Taxonomy" id="2711"/>
    <lineage>
        <taxon>Eukaryota</taxon>
        <taxon>Viridiplantae</taxon>
        <taxon>Streptophyta</taxon>
        <taxon>Embryophyta</taxon>
        <taxon>Tracheophyta</taxon>
        <taxon>Spermatophyta</taxon>
        <taxon>Magnoliopsida</taxon>
        <taxon>eudicotyledons</taxon>
        <taxon>Gunneridae</taxon>
        <taxon>Pentapetalae</taxon>
        <taxon>rosids</taxon>
        <taxon>malvids</taxon>
        <taxon>Sapindales</taxon>
        <taxon>Rutaceae</taxon>
        <taxon>Aurantioideae</taxon>
        <taxon>Citrus</taxon>
    </lineage>
</organism>
<dbReference type="Proteomes" id="UP000829398">
    <property type="component" value="Chromosome 5"/>
</dbReference>
<evidence type="ECO:0000313" key="1">
    <source>
        <dbReference type="EMBL" id="KAH9756002.1"/>
    </source>
</evidence>
<proteinExistence type="predicted"/>
<gene>
    <name evidence="1" type="ORF">KPL71_015965</name>
</gene>
<evidence type="ECO:0000313" key="2">
    <source>
        <dbReference type="Proteomes" id="UP000829398"/>
    </source>
</evidence>
<keyword evidence="2" id="KW-1185">Reference proteome</keyword>
<protein>
    <submittedName>
        <fullName evidence="1">Uncharacterized protein</fullName>
    </submittedName>
</protein>
<dbReference type="EMBL" id="CM039174">
    <property type="protein sequence ID" value="KAH9756002.1"/>
    <property type="molecule type" value="Genomic_DNA"/>
</dbReference>
<accession>A0ACB8KNN1</accession>
<comment type="caution">
    <text evidence="1">The sequence shown here is derived from an EMBL/GenBank/DDBJ whole genome shotgun (WGS) entry which is preliminary data.</text>
</comment>
<sequence length="1167" mass="132165">MAEIVLCPLLQVIFDKVASGLLKSIALKFGYEEEIDKLRHTINLIRAVVEDAEERQVREKALKIWLADLKEVAYDVDNLLDEFCLDAITARTQGFYYHKVLRDFLPSFKPVAVYLELFPKLREIRKRLDVLAAERSLKEGVVKIGSDVESRRQTGSFVIESEVVGREEDKEAMIDLLASNGASGFGRKILVIPIVGLGGIGKTTLAQLAYNDEKVTKSFELKIWVCVNEDFNVRKIMKLIIESVTLSKCDFLGMDVLQSQLRRLLRGRRYLLVLDDVWNEDHEEWDKLRVSLSDGAEGSHVIVTTRSAKVATIVGTIPPYYLKGLSHDDCWTLFKQRAFAPGEEYLNFLPVGKEIVKKCGGIPLAAKALGSLMRFKREEGDWLYVQESDLWNACEGENRILPALRLSYSHLPSHLKCCFTFCSVFPKNFVIKKDNLTHLWIAEGLIRSKDERKTLEDIANDYFNDLTWMSFFQDVNKDSDGNVLDCKMHDLIHDLAQSVVGGEFVVLEHGHIPRHLAQTRHSSVVCDSDLQTIPESLYEAKKLRTLNLLFSKGDLGEAPPKLFSSFRYLRTLNLSGSGIKKLHSSISCLISLRYLNISNTLIEKLPESICDLVYLQVLNLSDCHDLIELPRRLASIFQLRHLMIYGCCRLSQFPDHIGRLIQLQTLPVFIVGTEISQGLKQLHSLPLAGELNIRKLENVKPGSDAASASLRRKPKLHSLGLSWRNNHDALTKETDDRNRQAEEVLDSLQPHQNLKRLSVEGYSGDRFPTWIGFPGLPNLTNIVLINCKRCENLPALGQLPFLRVIYMHGMHSVKSINSRFYGRGSGRPFQSLQELSLVDFPNLEFWWSLNTKEEFPSLVKLFINKCERLKNMPWFPSLQHLEFRNCNEMIMKSATNFSTLLTLLIDGFTGQLVIFERLLENNPCLTSLTISSCPNLRSISSKLGCLVALKSLTIRWCQELIALPQEIQNLSLLESLEISECHSLTVLPEGIEGLTSLRSLSIENCENLSYIPRGLGHLIALEHLTIMYCPSLAFLPENFRNLTMLKSLCILSCPRLASLPEELQHVTTLQSLEIHSCPAFKDLPEWIGNLSSLTSLTISDCHTIISLPANLQHLTTLQHLSIRECPRLESRCKKYVGEDWPKVAHIPHTYIGSQLNPDKTNASSSLC</sequence>
<reference evidence="2" key="1">
    <citation type="journal article" date="2023" name="Hortic. Res.">
        <title>A chromosome-level phased genome enabling allele-level studies in sweet orange: a case study on citrus Huanglongbing tolerance.</title>
        <authorList>
            <person name="Wu B."/>
            <person name="Yu Q."/>
            <person name="Deng Z."/>
            <person name="Duan Y."/>
            <person name="Luo F."/>
            <person name="Gmitter F. Jr."/>
        </authorList>
    </citation>
    <scope>NUCLEOTIDE SEQUENCE [LARGE SCALE GENOMIC DNA]</scope>
    <source>
        <strain evidence="2">cv. Valencia</strain>
    </source>
</reference>
<name>A0ACB8KNN1_CITSI</name>